<protein>
    <submittedName>
        <fullName evidence="1">Uncharacterized protein</fullName>
    </submittedName>
</protein>
<comment type="caution">
    <text evidence="1">The sequence shown here is derived from an EMBL/GenBank/DDBJ whole genome shotgun (WGS) entry which is preliminary data.</text>
</comment>
<evidence type="ECO:0000313" key="2">
    <source>
        <dbReference type="Proteomes" id="UP000552241"/>
    </source>
</evidence>
<evidence type="ECO:0000313" key="1">
    <source>
        <dbReference type="EMBL" id="MBA5629462.1"/>
    </source>
</evidence>
<dbReference type="RefSeq" id="WP_182043015.1">
    <property type="nucleotide sequence ID" value="NZ_JACDZE010000001.1"/>
</dbReference>
<dbReference type="Proteomes" id="UP000552241">
    <property type="component" value="Unassembled WGS sequence"/>
</dbReference>
<gene>
    <name evidence="1" type="ORF">HU137_06710</name>
</gene>
<dbReference type="AlphaFoldDB" id="A0A838ZRQ9"/>
<organism evidence="1 2">
    <name type="scientific">Moheibacter lacus</name>
    <dbReference type="NCBI Taxonomy" id="2745851"/>
    <lineage>
        <taxon>Bacteria</taxon>
        <taxon>Pseudomonadati</taxon>
        <taxon>Bacteroidota</taxon>
        <taxon>Flavobacteriia</taxon>
        <taxon>Flavobacteriales</taxon>
        <taxon>Weeksellaceae</taxon>
        <taxon>Moheibacter</taxon>
    </lineage>
</organism>
<dbReference type="EMBL" id="JACDZE010000001">
    <property type="protein sequence ID" value="MBA5629462.1"/>
    <property type="molecule type" value="Genomic_DNA"/>
</dbReference>
<sequence length="52" mass="6257">MFEKVKELTQANPKYKTESPYKEMVIHVLELAKRNGWTIIDMEKDWKSVFPE</sequence>
<reference evidence="1 2" key="1">
    <citation type="submission" date="2020-07" db="EMBL/GenBank/DDBJ databases">
        <title>Moheibacter lacus sp. nov., a member of the family Flavobacteriaceae isolated from freshwater lake sediment.</title>
        <authorList>
            <person name="Liu Y."/>
        </authorList>
    </citation>
    <scope>NUCLEOTIDE SEQUENCE [LARGE SCALE GENOMIC DNA]</scope>
    <source>
        <strain evidence="1 2">BDHS18</strain>
    </source>
</reference>
<accession>A0A838ZRQ9</accession>
<name>A0A838ZRQ9_9FLAO</name>
<keyword evidence="2" id="KW-1185">Reference proteome</keyword>
<proteinExistence type="predicted"/>